<dbReference type="InterPro" id="IPR039425">
    <property type="entry name" value="RNA_pol_sigma-70-like"/>
</dbReference>
<keyword evidence="9" id="KW-1185">Reference proteome</keyword>
<keyword evidence="2" id="KW-0805">Transcription regulation</keyword>
<evidence type="ECO:0000313" key="8">
    <source>
        <dbReference type="EMBL" id="MBB6035500.1"/>
    </source>
</evidence>
<keyword evidence="5" id="KW-0804">Transcription</keyword>
<dbReference type="RefSeq" id="WP_184788344.1">
    <property type="nucleotide sequence ID" value="NZ_BONT01000002.1"/>
</dbReference>
<keyword evidence="4" id="KW-0238">DNA-binding</keyword>
<feature type="region of interest" description="Disordered" evidence="6">
    <location>
        <begin position="92"/>
        <end position="120"/>
    </location>
</feature>
<dbReference type="EMBL" id="JACHGT010000006">
    <property type="protein sequence ID" value="MBB6035500.1"/>
    <property type="molecule type" value="Genomic_DNA"/>
</dbReference>
<evidence type="ECO:0000256" key="2">
    <source>
        <dbReference type="ARBA" id="ARBA00023015"/>
    </source>
</evidence>
<evidence type="ECO:0000256" key="1">
    <source>
        <dbReference type="ARBA" id="ARBA00010641"/>
    </source>
</evidence>
<organism evidence="8 9">
    <name type="scientific">Phytomonospora endophytica</name>
    <dbReference type="NCBI Taxonomy" id="714109"/>
    <lineage>
        <taxon>Bacteria</taxon>
        <taxon>Bacillati</taxon>
        <taxon>Actinomycetota</taxon>
        <taxon>Actinomycetes</taxon>
        <taxon>Micromonosporales</taxon>
        <taxon>Micromonosporaceae</taxon>
        <taxon>Phytomonospora</taxon>
    </lineage>
</organism>
<dbReference type="Gene3D" id="1.10.10.10">
    <property type="entry name" value="Winged helix-like DNA-binding domain superfamily/Winged helix DNA-binding domain"/>
    <property type="match status" value="1"/>
</dbReference>
<dbReference type="GO" id="GO:0016987">
    <property type="term" value="F:sigma factor activity"/>
    <property type="evidence" value="ECO:0007669"/>
    <property type="project" value="UniProtKB-KW"/>
</dbReference>
<dbReference type="Pfam" id="PF08281">
    <property type="entry name" value="Sigma70_r4_2"/>
    <property type="match status" value="1"/>
</dbReference>
<reference evidence="8 9" key="1">
    <citation type="submission" date="2020-08" db="EMBL/GenBank/DDBJ databases">
        <title>Genomic Encyclopedia of Type Strains, Phase IV (KMG-IV): sequencing the most valuable type-strain genomes for metagenomic binning, comparative biology and taxonomic classification.</title>
        <authorList>
            <person name="Goeker M."/>
        </authorList>
    </citation>
    <scope>NUCLEOTIDE SEQUENCE [LARGE SCALE GENOMIC DNA]</scope>
    <source>
        <strain evidence="8 9">YIM 65646</strain>
    </source>
</reference>
<dbReference type="InterPro" id="IPR013249">
    <property type="entry name" value="RNA_pol_sigma70_r4_t2"/>
</dbReference>
<keyword evidence="3" id="KW-0731">Sigma factor</keyword>
<evidence type="ECO:0000259" key="7">
    <source>
        <dbReference type="Pfam" id="PF08281"/>
    </source>
</evidence>
<feature type="region of interest" description="Disordered" evidence="6">
    <location>
        <begin position="175"/>
        <end position="204"/>
    </location>
</feature>
<gene>
    <name evidence="8" type="ORF">HNR73_003357</name>
</gene>
<evidence type="ECO:0000256" key="4">
    <source>
        <dbReference type="ARBA" id="ARBA00023125"/>
    </source>
</evidence>
<name>A0A841FU63_9ACTN</name>
<dbReference type="PANTHER" id="PTHR43133:SF8">
    <property type="entry name" value="RNA POLYMERASE SIGMA FACTOR HI_1459-RELATED"/>
    <property type="match status" value="1"/>
</dbReference>
<sequence>MVEADEVLASTDPDPLMAIAPRASTTFEEFWRDSYLILVRYAGHLGAMPGDLEDVVQEAMCDVFRHWLDIVDPLAYAKTALRSHVVRRNTRRRKGAVPGLDEIPEPRADESAQPERLLEDADPERVERLLRLLTPEQRAVVMGFITERSTAEIAALLGKTPEAVRKLLERARRRLRPALAEEATGSTRHPRVRPGGKEDRDLPR</sequence>
<evidence type="ECO:0000256" key="6">
    <source>
        <dbReference type="SAM" id="MobiDB-lite"/>
    </source>
</evidence>
<dbReference type="SUPFAM" id="SSF88946">
    <property type="entry name" value="Sigma2 domain of RNA polymerase sigma factors"/>
    <property type="match status" value="1"/>
</dbReference>
<feature type="compositionally biased region" description="Basic and acidic residues" evidence="6">
    <location>
        <begin position="195"/>
        <end position="204"/>
    </location>
</feature>
<dbReference type="PANTHER" id="PTHR43133">
    <property type="entry name" value="RNA POLYMERASE ECF-TYPE SIGMA FACTO"/>
    <property type="match status" value="1"/>
</dbReference>
<feature type="domain" description="RNA polymerase sigma factor 70 region 4 type 2" evidence="7">
    <location>
        <begin position="125"/>
        <end position="175"/>
    </location>
</feature>
<dbReference type="InterPro" id="IPR036388">
    <property type="entry name" value="WH-like_DNA-bd_sf"/>
</dbReference>
<dbReference type="InterPro" id="IPR013325">
    <property type="entry name" value="RNA_pol_sigma_r2"/>
</dbReference>
<dbReference type="GO" id="GO:0006352">
    <property type="term" value="P:DNA-templated transcription initiation"/>
    <property type="evidence" value="ECO:0007669"/>
    <property type="project" value="InterPro"/>
</dbReference>
<dbReference type="GO" id="GO:0003677">
    <property type="term" value="F:DNA binding"/>
    <property type="evidence" value="ECO:0007669"/>
    <property type="project" value="UniProtKB-KW"/>
</dbReference>
<dbReference type="InterPro" id="IPR013324">
    <property type="entry name" value="RNA_pol_sigma_r3/r4-like"/>
</dbReference>
<protein>
    <submittedName>
        <fullName evidence="8">RNA polymerase sigma factor (Sigma-70 family)</fullName>
    </submittedName>
</protein>
<accession>A0A841FU63</accession>
<dbReference type="Proteomes" id="UP000548476">
    <property type="component" value="Unassembled WGS sequence"/>
</dbReference>
<evidence type="ECO:0000256" key="3">
    <source>
        <dbReference type="ARBA" id="ARBA00023082"/>
    </source>
</evidence>
<comment type="caution">
    <text evidence="8">The sequence shown here is derived from an EMBL/GenBank/DDBJ whole genome shotgun (WGS) entry which is preliminary data.</text>
</comment>
<comment type="similarity">
    <text evidence="1">Belongs to the sigma-70 factor family. ECF subfamily.</text>
</comment>
<dbReference type="InterPro" id="IPR014284">
    <property type="entry name" value="RNA_pol_sigma-70_dom"/>
</dbReference>
<proteinExistence type="inferred from homology"/>
<evidence type="ECO:0000313" key="9">
    <source>
        <dbReference type="Proteomes" id="UP000548476"/>
    </source>
</evidence>
<dbReference type="AlphaFoldDB" id="A0A841FU63"/>
<evidence type="ECO:0000256" key="5">
    <source>
        <dbReference type="ARBA" id="ARBA00023163"/>
    </source>
</evidence>
<dbReference type="SUPFAM" id="SSF88659">
    <property type="entry name" value="Sigma3 and sigma4 domains of RNA polymerase sigma factors"/>
    <property type="match status" value="1"/>
</dbReference>
<dbReference type="NCBIfam" id="TIGR02937">
    <property type="entry name" value="sigma70-ECF"/>
    <property type="match status" value="1"/>
</dbReference>